<feature type="compositionally biased region" description="Polar residues" evidence="1">
    <location>
        <begin position="428"/>
        <end position="438"/>
    </location>
</feature>
<dbReference type="Proteomes" id="UP001108280">
    <property type="component" value="Chromosome 9"/>
</dbReference>
<protein>
    <submittedName>
        <fullName evidence="3 4">Elongin-A3 member D-like</fullName>
    </submittedName>
</protein>
<sequence>MEMEPTRRLEALLKLRERLCRETEPRQLYKTLKKLCSQPMLGDILEDIGFRQKIKFLKKQQILVPFAKELAARWSPKAEIRCNSPEDKPQKPAFRGHRENGSQVLEVSSSSPQHSTTENMDTSSKQIATGSPNVESAGRRMQTYPDNQLDTESQVRVGKPQGTFGEPWPLEGMKTLSSKPEYGPAKQRLSLLRAKSPGPWIQEDHPPGSSEACLNYDCSPSSSALKPRKRKRKSSRNAEAQSPGAKVPRDKSPSFKDQNLQLTARTFPETTTNLQTCFLQDVLEHSSLDTDQEAAPWACSKNFKTPVYSGGRPARALAKNSNQGRLAKQHSRWETHCQPALEEGAHLSQPQEDSPRTHINTAKRTDSQTESQTHLKMQDSLELRLQALCARIQSTQTKEPQGRQTKKIGFQGQATRPGEHADTGPITEASTDNVQSLPEASGPGLLHRAPCPRSGSSSKCSSKTRYKKPAPLMAKALKDYKNWSARK</sequence>
<dbReference type="AlphaFoldDB" id="A0A9J7GNW1"/>
<dbReference type="PANTHER" id="PTHR15141">
    <property type="entry name" value="TRANSCRIPTION ELONGATION FACTOR B POLYPEPTIDE 3"/>
    <property type="match status" value="1"/>
</dbReference>
<dbReference type="PANTHER" id="PTHR15141:SF76">
    <property type="entry name" value="TRANSCRIPTION ELONGATION FACTOR B POLYPEPTIDE 3"/>
    <property type="match status" value="1"/>
</dbReference>
<reference evidence="2" key="2">
    <citation type="journal article" date="2020" name="Biotechnol. Bioeng.">
        <title>Chromosome-scale scaffolds for the Chinese hamster reference genome assembly to facilitate the study of the CHO epigenome.</title>
        <authorList>
            <person name="Hilliard W."/>
            <person name="MacDonald M."/>
            <person name="Lee K.H."/>
        </authorList>
    </citation>
    <scope>NUCLEOTIDE SEQUENCE [LARGE SCALE GENOMIC DNA]</scope>
    <source>
        <strain evidence="2">17A/GY</strain>
    </source>
</reference>
<feature type="compositionally biased region" description="Polar residues" evidence="1">
    <location>
        <begin position="348"/>
        <end position="375"/>
    </location>
</feature>
<evidence type="ECO:0000313" key="3">
    <source>
        <dbReference type="RefSeq" id="XP_027289573.1"/>
    </source>
</evidence>
<dbReference type="RefSeq" id="XP_027289574.1">
    <property type="nucleotide sequence ID" value="XM_027433773.1"/>
</dbReference>
<dbReference type="RefSeq" id="XP_027289573.1">
    <property type="nucleotide sequence ID" value="XM_027433772.1"/>
</dbReference>
<feature type="region of interest" description="Disordered" evidence="1">
    <location>
        <begin position="345"/>
        <end position="376"/>
    </location>
</feature>
<evidence type="ECO:0000313" key="4">
    <source>
        <dbReference type="RefSeq" id="XP_027289574.1"/>
    </source>
</evidence>
<reference evidence="2" key="1">
    <citation type="journal article" date="2018" name="Biotechnol. Bioeng.">
        <title>A reference genome of the Chinese hamster based on a hybrid assembly strategy.</title>
        <authorList>
            <person name="Rupp O."/>
            <person name="MacDonald M.L."/>
            <person name="Li S."/>
            <person name="Dhiman H."/>
            <person name="Polson S."/>
            <person name="Griep S."/>
            <person name="Heffner K."/>
            <person name="Hernandez I."/>
            <person name="Brinkrolf K."/>
            <person name="Jadhav V."/>
            <person name="Samoudi M."/>
            <person name="Hao H."/>
            <person name="Kingham B."/>
            <person name="Goesmann A."/>
            <person name="Betenbaugh M.J."/>
            <person name="Lewis N.E."/>
            <person name="Borth N."/>
            <person name="Lee K.H."/>
        </authorList>
    </citation>
    <scope>NUCLEOTIDE SEQUENCE [LARGE SCALE GENOMIC DNA]</scope>
    <source>
        <strain evidence="2">17A/GY</strain>
    </source>
</reference>
<dbReference type="InterPro" id="IPR051870">
    <property type="entry name" value="Elongin-A_domain"/>
</dbReference>
<dbReference type="GeneID" id="113837964"/>
<feature type="compositionally biased region" description="Polar residues" evidence="1">
    <location>
        <begin position="144"/>
        <end position="154"/>
    </location>
</feature>
<evidence type="ECO:0000256" key="1">
    <source>
        <dbReference type="SAM" id="MobiDB-lite"/>
    </source>
</evidence>
<reference evidence="3 4" key="3">
    <citation type="submission" date="2025-04" db="UniProtKB">
        <authorList>
            <consortium name="RefSeq"/>
        </authorList>
    </citation>
    <scope>IDENTIFICATION</scope>
    <source>
        <strain evidence="3 4">17A/GY</strain>
        <tissue evidence="3 4">Liver</tissue>
    </source>
</reference>
<organism evidence="2 4">
    <name type="scientific">Cricetulus griseus</name>
    <name type="common">Chinese hamster</name>
    <name type="synonym">Cricetulus barabensis griseus</name>
    <dbReference type="NCBI Taxonomy" id="10029"/>
    <lineage>
        <taxon>Eukaryota</taxon>
        <taxon>Metazoa</taxon>
        <taxon>Chordata</taxon>
        <taxon>Craniata</taxon>
        <taxon>Vertebrata</taxon>
        <taxon>Euteleostomi</taxon>
        <taxon>Mammalia</taxon>
        <taxon>Eutheria</taxon>
        <taxon>Euarchontoglires</taxon>
        <taxon>Glires</taxon>
        <taxon>Rodentia</taxon>
        <taxon>Myomorpha</taxon>
        <taxon>Muroidea</taxon>
        <taxon>Cricetidae</taxon>
        <taxon>Cricetinae</taxon>
        <taxon>Cricetulus</taxon>
    </lineage>
</organism>
<keyword evidence="2" id="KW-1185">Reference proteome</keyword>
<feature type="region of interest" description="Disordered" evidence="1">
    <location>
        <begin position="81"/>
        <end position="183"/>
    </location>
</feature>
<feature type="region of interest" description="Disordered" evidence="1">
    <location>
        <begin position="220"/>
        <end position="256"/>
    </location>
</feature>
<accession>A0A9J7GNW1</accession>
<feature type="compositionally biased region" description="Basic and acidic residues" evidence="1">
    <location>
        <begin position="81"/>
        <end position="100"/>
    </location>
</feature>
<proteinExistence type="predicted"/>
<feature type="region of interest" description="Disordered" evidence="1">
    <location>
        <begin position="394"/>
        <end position="473"/>
    </location>
</feature>
<feature type="compositionally biased region" description="Polar residues" evidence="1">
    <location>
        <begin position="394"/>
        <end position="403"/>
    </location>
</feature>
<feature type="compositionally biased region" description="Basic residues" evidence="1">
    <location>
        <begin position="226"/>
        <end position="235"/>
    </location>
</feature>
<feature type="compositionally biased region" description="Polar residues" evidence="1">
    <location>
        <begin position="101"/>
        <end position="134"/>
    </location>
</feature>
<dbReference type="OrthoDB" id="9633818at2759"/>
<name>A0A9J7GNW1_CRIGR</name>
<dbReference type="KEGG" id="cge:113837963"/>
<gene>
    <name evidence="4" type="primary">LOC113837964</name>
    <name evidence="3" type="synonym">LOC113837963</name>
</gene>
<evidence type="ECO:0000313" key="2">
    <source>
        <dbReference type="Proteomes" id="UP001108280"/>
    </source>
</evidence>
<dbReference type="KEGG" id="cge:113837964"/>